<evidence type="ECO:0000259" key="5">
    <source>
        <dbReference type="Pfam" id="PF05189"/>
    </source>
</evidence>
<dbReference type="InterPro" id="IPR013791">
    <property type="entry name" value="RNA3'-term_phos_cycl_insert"/>
</dbReference>
<comment type="caution">
    <text evidence="6">The sequence shown here is derived from an EMBL/GenBank/DDBJ whole genome shotgun (WGS) entry which is preliminary data.</text>
</comment>
<dbReference type="EMBL" id="LAZR01002062">
    <property type="protein sequence ID" value="KKN35117.1"/>
    <property type="molecule type" value="Genomic_DNA"/>
</dbReference>
<dbReference type="GO" id="GO:0003963">
    <property type="term" value="F:RNA-3'-phosphate cyclase activity"/>
    <property type="evidence" value="ECO:0007669"/>
    <property type="project" value="InterPro"/>
</dbReference>
<dbReference type="GO" id="GO:0000166">
    <property type="term" value="F:nucleotide binding"/>
    <property type="evidence" value="ECO:0007669"/>
    <property type="project" value="UniProtKB-KW"/>
</dbReference>
<dbReference type="InterPro" id="IPR036553">
    <property type="entry name" value="RPTC_insert"/>
</dbReference>
<reference evidence="6" key="1">
    <citation type="journal article" date="2015" name="Nature">
        <title>Complex archaea that bridge the gap between prokaryotes and eukaryotes.</title>
        <authorList>
            <person name="Spang A."/>
            <person name="Saw J.H."/>
            <person name="Jorgensen S.L."/>
            <person name="Zaremba-Niedzwiedzka K."/>
            <person name="Martijn J."/>
            <person name="Lind A.E."/>
            <person name="van Eijk R."/>
            <person name="Schleper C."/>
            <person name="Guy L."/>
            <person name="Ettema T.J."/>
        </authorList>
    </citation>
    <scope>NUCLEOTIDE SEQUENCE</scope>
</reference>
<dbReference type="Pfam" id="PF05189">
    <property type="entry name" value="RTC_insert"/>
    <property type="match status" value="1"/>
</dbReference>
<evidence type="ECO:0000256" key="2">
    <source>
        <dbReference type="ARBA" id="ARBA00022598"/>
    </source>
</evidence>
<dbReference type="SUPFAM" id="SSF55205">
    <property type="entry name" value="EPT/RTPC-like"/>
    <property type="match status" value="1"/>
</dbReference>
<evidence type="ECO:0000256" key="3">
    <source>
        <dbReference type="ARBA" id="ARBA00022741"/>
    </source>
</evidence>
<dbReference type="PIRSF" id="PIRSF005378">
    <property type="entry name" value="RNA3'_term_phos_cycl_euk"/>
    <property type="match status" value="1"/>
</dbReference>
<dbReference type="NCBIfam" id="TIGR03399">
    <property type="entry name" value="RNA_3prim_cycl"/>
    <property type="match status" value="1"/>
</dbReference>
<name>A0A0F9QDK1_9ZZZZ</name>
<dbReference type="Gene3D" id="3.30.360.20">
    <property type="entry name" value="RNA 3'-terminal phosphate cyclase, insert domain"/>
    <property type="match status" value="1"/>
</dbReference>
<accession>A0A0F9QDK1</accession>
<dbReference type="SUPFAM" id="SSF52913">
    <property type="entry name" value="RNA 3'-terminal phosphate cyclase, RPTC, insert domain"/>
    <property type="match status" value="1"/>
</dbReference>
<dbReference type="Pfam" id="PF01137">
    <property type="entry name" value="RTC"/>
    <property type="match status" value="1"/>
</dbReference>
<comment type="similarity">
    <text evidence="1">Belongs to the RNA 3'-terminal cyclase family. Type 1 subfamily.</text>
</comment>
<dbReference type="InterPro" id="IPR000228">
    <property type="entry name" value="RNA3'_term_phos_cyc"/>
</dbReference>
<dbReference type="InterPro" id="IPR023797">
    <property type="entry name" value="RNA3'_phos_cyclase_dom"/>
</dbReference>
<feature type="domain" description="RNA 3'-terminal phosphate cyclase insert" evidence="5">
    <location>
        <begin position="213"/>
        <end position="293"/>
    </location>
</feature>
<dbReference type="PANTHER" id="PTHR11096:SF0">
    <property type="entry name" value="RNA 3'-TERMINAL PHOSPHATE CYCLASE"/>
    <property type="match status" value="1"/>
</dbReference>
<protein>
    <recommendedName>
        <fullName evidence="7">RNA 3'-terminal phosphate cyclase domain-containing protein</fullName>
    </recommendedName>
</protein>
<feature type="domain" description="RNA 3'-terminal phosphate cyclase" evidence="4">
    <location>
        <begin position="14"/>
        <end position="345"/>
    </location>
</feature>
<dbReference type="GO" id="GO:0006396">
    <property type="term" value="P:RNA processing"/>
    <property type="evidence" value="ECO:0007669"/>
    <property type="project" value="InterPro"/>
</dbReference>
<gene>
    <name evidence="6" type="ORF">LCGC14_0786910</name>
</gene>
<dbReference type="InterPro" id="IPR037136">
    <property type="entry name" value="RNA3'_phos_cyclase_dom_sf"/>
</dbReference>
<dbReference type="AlphaFoldDB" id="A0A0F9QDK1"/>
<dbReference type="PANTHER" id="PTHR11096">
    <property type="entry name" value="RNA 3' TERMINAL PHOSPHATE CYCLASE"/>
    <property type="match status" value="1"/>
</dbReference>
<keyword evidence="2" id="KW-0436">Ligase</keyword>
<evidence type="ECO:0000259" key="4">
    <source>
        <dbReference type="Pfam" id="PF01137"/>
    </source>
</evidence>
<evidence type="ECO:0000313" key="6">
    <source>
        <dbReference type="EMBL" id="KKN35117.1"/>
    </source>
</evidence>
<proteinExistence type="inferred from homology"/>
<evidence type="ECO:0000256" key="1">
    <source>
        <dbReference type="ARBA" id="ARBA00009206"/>
    </source>
</evidence>
<dbReference type="InterPro" id="IPR017770">
    <property type="entry name" value="RNA3'_term_phos_cyc_type_1"/>
</dbReference>
<organism evidence="6">
    <name type="scientific">marine sediment metagenome</name>
    <dbReference type="NCBI Taxonomy" id="412755"/>
    <lineage>
        <taxon>unclassified sequences</taxon>
        <taxon>metagenomes</taxon>
        <taxon>ecological metagenomes</taxon>
    </lineage>
</organism>
<keyword evidence="3" id="KW-0547">Nucleotide-binding</keyword>
<dbReference type="InterPro" id="IPR013792">
    <property type="entry name" value="RNA3'P_cycl/enolpyr_Trfase_a/b"/>
</dbReference>
<sequence length="357" mass="40149">MKIEKIVEIDGSFGEGGGAVLRLAAGFSHLFNIPIKIRNIRANRPKPGLRTQHLQGLEILTNLTKGKLSDCKVGTKELTFIPKPNLEWKDYIHVNISTAASIGLLIQPIQIASLGIKRKKKIEISIFGGGTLGRWAPSLNYLQEVTYKIFSRSGSKIDLEILKHGFYPKGGARVICSIFPSKVALTPINLTELGNINLIKGDIIITNQLKRSRDNVGTRIRKSIQQQIRRKLKIETDIKFHWVESKSPGVGLSLWSYSDTGAIISTGTILGEKNIRSEDLGKTAANEIIRYIENDIPVDDYLSDQLIPLMAYVKKPSKIKVRRLTNHTKTNLELIKLFTQRDYRITEEKNSFIIEYC</sequence>
<dbReference type="Gene3D" id="3.65.10.20">
    <property type="entry name" value="RNA 3'-terminal phosphate cyclase domain"/>
    <property type="match status" value="1"/>
</dbReference>
<evidence type="ECO:0008006" key="7">
    <source>
        <dbReference type="Google" id="ProtNLM"/>
    </source>
</evidence>